<dbReference type="InterPro" id="IPR002930">
    <property type="entry name" value="GCV_H"/>
</dbReference>
<organism evidence="6 7">
    <name type="scientific">Anaerobaca lacustris</name>
    <dbReference type="NCBI Taxonomy" id="3044600"/>
    <lineage>
        <taxon>Bacteria</taxon>
        <taxon>Pseudomonadati</taxon>
        <taxon>Planctomycetota</taxon>
        <taxon>Phycisphaerae</taxon>
        <taxon>Sedimentisphaerales</taxon>
        <taxon>Anaerobacaceae</taxon>
        <taxon>Anaerobaca</taxon>
    </lineage>
</organism>
<comment type="cofactor">
    <cofactor evidence="3">
        <name>(R)-lipoate</name>
        <dbReference type="ChEBI" id="CHEBI:83088"/>
    </cofactor>
    <text evidence="3">Binds 1 lipoyl cofactor covalently.</text>
</comment>
<proteinExistence type="inferred from homology"/>
<comment type="subunit">
    <text evidence="3">The glycine cleavage system is composed of four proteins: P, T, L and H.</text>
</comment>
<feature type="modified residue" description="N6-lipoyllysine" evidence="3 4">
    <location>
        <position position="62"/>
    </location>
</feature>
<dbReference type="RefSeq" id="WP_349245861.1">
    <property type="nucleotide sequence ID" value="NZ_JASCXX010000020.1"/>
</dbReference>
<sequence>MVVEGLLYTKDHEWAKVEGDVVTMGITDYAQEQLGELVFVELPDVGKEIAARKEIAVVESSKAAGDVYSPVAGTVTEVNSELTTQPERINGDCYNGGWICKLKITDKKSLDNLMDAKKYQEYLDTL</sequence>
<dbReference type="NCBIfam" id="NF002270">
    <property type="entry name" value="PRK01202.1"/>
    <property type="match status" value="1"/>
</dbReference>
<dbReference type="Proteomes" id="UP001431776">
    <property type="component" value="Unassembled WGS sequence"/>
</dbReference>
<dbReference type="GO" id="GO:0019464">
    <property type="term" value="P:glycine decarboxylation via glycine cleavage system"/>
    <property type="evidence" value="ECO:0007669"/>
    <property type="project" value="UniProtKB-UniRule"/>
</dbReference>
<evidence type="ECO:0000256" key="1">
    <source>
        <dbReference type="ARBA" id="ARBA00009249"/>
    </source>
</evidence>
<dbReference type="EMBL" id="JASCXX010000020">
    <property type="protein sequence ID" value="MDI6450450.1"/>
    <property type="molecule type" value="Genomic_DNA"/>
</dbReference>
<keyword evidence="7" id="KW-1185">Reference proteome</keyword>
<dbReference type="PANTHER" id="PTHR11715:SF3">
    <property type="entry name" value="GLYCINE CLEAVAGE SYSTEM H PROTEIN-RELATED"/>
    <property type="match status" value="1"/>
</dbReference>
<evidence type="ECO:0000259" key="5">
    <source>
        <dbReference type="PROSITE" id="PS50968"/>
    </source>
</evidence>
<comment type="caution">
    <text evidence="6">The sequence shown here is derived from an EMBL/GenBank/DDBJ whole genome shotgun (WGS) entry which is preliminary data.</text>
</comment>
<dbReference type="CDD" id="cd06848">
    <property type="entry name" value="GCS_H"/>
    <property type="match status" value="1"/>
</dbReference>
<feature type="domain" description="Lipoyl-binding" evidence="5">
    <location>
        <begin position="21"/>
        <end position="103"/>
    </location>
</feature>
<dbReference type="GO" id="GO:0005960">
    <property type="term" value="C:glycine cleavage complex"/>
    <property type="evidence" value="ECO:0007669"/>
    <property type="project" value="InterPro"/>
</dbReference>
<dbReference type="GO" id="GO:0005829">
    <property type="term" value="C:cytosol"/>
    <property type="evidence" value="ECO:0007669"/>
    <property type="project" value="TreeGrafter"/>
</dbReference>
<evidence type="ECO:0000256" key="3">
    <source>
        <dbReference type="HAMAP-Rule" id="MF_00272"/>
    </source>
</evidence>
<comment type="function">
    <text evidence="3">The glycine cleavage system catalyzes the degradation of glycine. The H protein shuttles the methylamine group of glycine from the P protein to the T protein.</text>
</comment>
<dbReference type="HAMAP" id="MF_00272">
    <property type="entry name" value="GcvH"/>
    <property type="match status" value="1"/>
</dbReference>
<evidence type="ECO:0000256" key="2">
    <source>
        <dbReference type="ARBA" id="ARBA00022823"/>
    </source>
</evidence>
<dbReference type="SUPFAM" id="SSF51230">
    <property type="entry name" value="Single hybrid motif"/>
    <property type="match status" value="1"/>
</dbReference>
<comment type="similarity">
    <text evidence="1 3">Belongs to the GcvH family.</text>
</comment>
<reference evidence="6" key="1">
    <citation type="submission" date="2023-05" db="EMBL/GenBank/DDBJ databases">
        <title>Anaerotaeda fermentans gen. nov., sp. nov., a novel anaerobic planctomycete of the new family within the order Sedimentisphaerales isolated from Taman Peninsula, Russia.</title>
        <authorList>
            <person name="Khomyakova M.A."/>
            <person name="Merkel A.Y."/>
            <person name="Slobodkin A.I."/>
        </authorList>
    </citation>
    <scope>NUCLEOTIDE SEQUENCE</scope>
    <source>
        <strain evidence="6">M17dextr</strain>
    </source>
</reference>
<dbReference type="Pfam" id="PF01597">
    <property type="entry name" value="GCV_H"/>
    <property type="match status" value="1"/>
</dbReference>
<evidence type="ECO:0000256" key="4">
    <source>
        <dbReference type="PIRSR" id="PIRSR617453-50"/>
    </source>
</evidence>
<dbReference type="InterPro" id="IPR003016">
    <property type="entry name" value="2-oxoA_DH_lipoyl-BS"/>
</dbReference>
<evidence type="ECO:0000313" key="7">
    <source>
        <dbReference type="Proteomes" id="UP001431776"/>
    </source>
</evidence>
<evidence type="ECO:0000313" key="6">
    <source>
        <dbReference type="EMBL" id="MDI6450450.1"/>
    </source>
</evidence>
<dbReference type="NCBIfam" id="TIGR00527">
    <property type="entry name" value="gcvH"/>
    <property type="match status" value="1"/>
</dbReference>
<dbReference type="AlphaFoldDB" id="A0AAW6TXU1"/>
<dbReference type="Gene3D" id="2.40.50.100">
    <property type="match status" value="1"/>
</dbReference>
<dbReference type="PROSITE" id="PS50968">
    <property type="entry name" value="BIOTINYL_LIPOYL"/>
    <property type="match status" value="1"/>
</dbReference>
<dbReference type="PANTHER" id="PTHR11715">
    <property type="entry name" value="GLYCINE CLEAVAGE SYSTEM H PROTEIN"/>
    <property type="match status" value="1"/>
</dbReference>
<dbReference type="GO" id="GO:0009249">
    <property type="term" value="P:protein lipoylation"/>
    <property type="evidence" value="ECO:0007669"/>
    <property type="project" value="TreeGrafter"/>
</dbReference>
<keyword evidence="2 3" id="KW-0450">Lipoyl</keyword>
<gene>
    <name evidence="3 6" type="primary">gcvH</name>
    <name evidence="6" type="ORF">QJ522_15420</name>
</gene>
<accession>A0AAW6TXU1</accession>
<dbReference type="InterPro" id="IPR017453">
    <property type="entry name" value="GCV_H_sub"/>
</dbReference>
<protein>
    <recommendedName>
        <fullName evidence="3">Glycine cleavage system H protein</fullName>
    </recommendedName>
</protein>
<dbReference type="InterPro" id="IPR033753">
    <property type="entry name" value="GCV_H/Fam206"/>
</dbReference>
<name>A0AAW6TXU1_9BACT</name>
<dbReference type="InterPro" id="IPR011053">
    <property type="entry name" value="Single_hybrid_motif"/>
</dbReference>
<dbReference type="InterPro" id="IPR000089">
    <property type="entry name" value="Biotin_lipoyl"/>
</dbReference>
<dbReference type="PROSITE" id="PS00189">
    <property type="entry name" value="LIPOYL"/>
    <property type="match status" value="1"/>
</dbReference>